<evidence type="ECO:0000313" key="6">
    <source>
        <dbReference type="EMBL" id="GEC12231.1"/>
    </source>
</evidence>
<dbReference type="InterPro" id="IPR000843">
    <property type="entry name" value="HTH_LacI"/>
</dbReference>
<feature type="domain" description="HTH lacI-type" evidence="5">
    <location>
        <begin position="9"/>
        <end position="63"/>
    </location>
</feature>
<keyword evidence="1" id="KW-0678">Repressor</keyword>
<dbReference type="SMART" id="SM00354">
    <property type="entry name" value="HTH_LACI"/>
    <property type="match status" value="1"/>
</dbReference>
<dbReference type="InterPro" id="IPR046335">
    <property type="entry name" value="LacI/GalR-like_sensor"/>
</dbReference>
<dbReference type="Gene3D" id="1.10.260.40">
    <property type="entry name" value="lambda repressor-like DNA-binding domains"/>
    <property type="match status" value="1"/>
</dbReference>
<gene>
    <name evidence="6" type="ORF">ANI01nite_14340</name>
</gene>
<name>A0ABQ0RK80_GLUNI</name>
<dbReference type="SUPFAM" id="SSF53822">
    <property type="entry name" value="Periplasmic binding protein-like I"/>
    <property type="match status" value="1"/>
</dbReference>
<keyword evidence="2" id="KW-0805">Transcription regulation</keyword>
<dbReference type="SUPFAM" id="SSF47413">
    <property type="entry name" value="lambda repressor-like DNA-binding domains"/>
    <property type="match status" value="1"/>
</dbReference>
<accession>A0ABQ0RK80</accession>
<dbReference type="Gene3D" id="3.40.50.2300">
    <property type="match status" value="2"/>
</dbReference>
<proteinExistence type="predicted"/>
<keyword evidence="4" id="KW-0804">Transcription</keyword>
<evidence type="ECO:0000256" key="3">
    <source>
        <dbReference type="ARBA" id="ARBA00023125"/>
    </source>
</evidence>
<keyword evidence="3" id="KW-0238">DNA-binding</keyword>
<dbReference type="Pfam" id="PF00356">
    <property type="entry name" value="LacI"/>
    <property type="match status" value="1"/>
</dbReference>
<dbReference type="InterPro" id="IPR010982">
    <property type="entry name" value="Lambda_DNA-bd_dom_sf"/>
</dbReference>
<dbReference type="Proteomes" id="UP000316242">
    <property type="component" value="Unassembled WGS sequence"/>
</dbReference>
<evidence type="ECO:0000256" key="2">
    <source>
        <dbReference type="ARBA" id="ARBA00023015"/>
    </source>
</evidence>
<dbReference type="PRINTS" id="PR00036">
    <property type="entry name" value="HTHLACI"/>
</dbReference>
<protein>
    <submittedName>
        <fullName evidence="6">LacI family transcriptional regulator</fullName>
    </submittedName>
</protein>
<sequence length="333" mass="35943">MHEMIHRPVTLRDVAVKAGVSTSTVSRVLDDRIQSKSETAKRVREIAEELGYRRNTYASSLRRGETTLIGVVVPRLTDAVMALMFEAIERAARKRGHVAVVTTSGDDPDDEIQAVERLLDRNVDSVILATARMDDTLPASLRQKSLRHALVLRTDGTSPSSLGDDFQGGYFAVRHLVDLGHKNIAIITGPEFTSSAHDRVAGAKQALEEGGISIDASRIIFASYGIEAGIAFGKELLAQDPPTAIFAANDNIAIGIMTAAEQAGLKIGRDLSIVGYNDIPLAERLPVSLTSVRVPFDNIAETALDLLANPDPNPIRRAMPVLMPRRSTSHPAG</sequence>
<reference evidence="6 7" key="1">
    <citation type="submission" date="2019-06" db="EMBL/GenBank/DDBJ databases">
        <title>Whole genome shotgun sequence of Glutamicibacter nicotianae NBRC 14234.</title>
        <authorList>
            <person name="Hosoyama A."/>
            <person name="Uohara A."/>
            <person name="Ohji S."/>
            <person name="Ichikawa N."/>
        </authorList>
    </citation>
    <scope>NUCLEOTIDE SEQUENCE [LARGE SCALE GENOMIC DNA]</scope>
    <source>
        <strain evidence="6 7">NBRC 14234</strain>
    </source>
</reference>
<dbReference type="PANTHER" id="PTHR30146:SF148">
    <property type="entry name" value="HTH-TYPE TRANSCRIPTIONAL REPRESSOR PURR-RELATED"/>
    <property type="match status" value="1"/>
</dbReference>
<dbReference type="PANTHER" id="PTHR30146">
    <property type="entry name" value="LACI-RELATED TRANSCRIPTIONAL REPRESSOR"/>
    <property type="match status" value="1"/>
</dbReference>
<dbReference type="Pfam" id="PF13377">
    <property type="entry name" value="Peripla_BP_3"/>
    <property type="match status" value="1"/>
</dbReference>
<evidence type="ECO:0000313" key="7">
    <source>
        <dbReference type="Proteomes" id="UP000316242"/>
    </source>
</evidence>
<evidence type="ECO:0000256" key="1">
    <source>
        <dbReference type="ARBA" id="ARBA00022491"/>
    </source>
</evidence>
<keyword evidence="7" id="KW-1185">Reference proteome</keyword>
<comment type="caution">
    <text evidence="6">The sequence shown here is derived from an EMBL/GenBank/DDBJ whole genome shotgun (WGS) entry which is preliminary data.</text>
</comment>
<dbReference type="CDD" id="cd01392">
    <property type="entry name" value="HTH_LacI"/>
    <property type="match status" value="1"/>
</dbReference>
<dbReference type="EMBL" id="BJNE01000004">
    <property type="protein sequence ID" value="GEC12231.1"/>
    <property type="molecule type" value="Genomic_DNA"/>
</dbReference>
<dbReference type="RefSeq" id="WP_141357027.1">
    <property type="nucleotide sequence ID" value="NZ_BAAAWM010000001.1"/>
</dbReference>
<dbReference type="InterPro" id="IPR028082">
    <property type="entry name" value="Peripla_BP_I"/>
</dbReference>
<dbReference type="PROSITE" id="PS00356">
    <property type="entry name" value="HTH_LACI_1"/>
    <property type="match status" value="1"/>
</dbReference>
<organism evidence="6 7">
    <name type="scientific">Glutamicibacter nicotianae</name>
    <name type="common">Arthrobacter nicotianae</name>
    <dbReference type="NCBI Taxonomy" id="37929"/>
    <lineage>
        <taxon>Bacteria</taxon>
        <taxon>Bacillati</taxon>
        <taxon>Actinomycetota</taxon>
        <taxon>Actinomycetes</taxon>
        <taxon>Micrococcales</taxon>
        <taxon>Micrococcaceae</taxon>
        <taxon>Glutamicibacter</taxon>
    </lineage>
</organism>
<evidence type="ECO:0000256" key="4">
    <source>
        <dbReference type="ARBA" id="ARBA00023163"/>
    </source>
</evidence>
<dbReference type="PROSITE" id="PS50932">
    <property type="entry name" value="HTH_LACI_2"/>
    <property type="match status" value="1"/>
</dbReference>
<evidence type="ECO:0000259" key="5">
    <source>
        <dbReference type="PROSITE" id="PS50932"/>
    </source>
</evidence>